<reference evidence="1" key="1">
    <citation type="journal article" date="2020" name="G3 (Bethesda)">
        <title>High-Quality Assemblies for Three Invasive Social Wasps from the &lt;i&gt;Vespula&lt;/i&gt; Genus.</title>
        <authorList>
            <person name="Harrop T.W.R."/>
            <person name="Guhlin J."/>
            <person name="McLaughlin G.M."/>
            <person name="Permina E."/>
            <person name="Stockwell P."/>
            <person name="Gilligan J."/>
            <person name="Le Lec M.F."/>
            <person name="Gruber M.A.M."/>
            <person name="Quinn O."/>
            <person name="Lovegrove M."/>
            <person name="Duncan E.J."/>
            <person name="Remnant E.J."/>
            <person name="Van Eeckhoven J."/>
            <person name="Graham B."/>
            <person name="Knapp R.A."/>
            <person name="Langford K.W."/>
            <person name="Kronenberg Z."/>
            <person name="Press M.O."/>
            <person name="Eacker S.M."/>
            <person name="Wilson-Rankin E.E."/>
            <person name="Purcell J."/>
            <person name="Lester P.J."/>
            <person name="Dearden P.K."/>
        </authorList>
    </citation>
    <scope>NUCLEOTIDE SEQUENCE</scope>
    <source>
        <strain evidence="1">Volc-1</strain>
    </source>
</reference>
<dbReference type="AlphaFoldDB" id="A0A834PFE4"/>
<comment type="caution">
    <text evidence="1">The sequence shown here is derived from an EMBL/GenBank/DDBJ whole genome shotgun (WGS) entry which is preliminary data.</text>
</comment>
<sequence>MLQEMTQDSRSSDKVMNTNMWKQWAPLFAHYYNLIRIYNKVVETSFIYISEVNSMTVLSLYYAKGVIEVGSCRSISGNQVSPVFRTNYVASERAEPLSKLKTSSTFLRMSVPVADHTTSKVTNKKGNAAQDVTLELTNPYSLANRTLRFGQFR</sequence>
<dbReference type="EMBL" id="JACSDY010000001">
    <property type="protein sequence ID" value="KAF7438672.1"/>
    <property type="molecule type" value="Genomic_DNA"/>
</dbReference>
<evidence type="ECO:0000313" key="2">
    <source>
        <dbReference type="Proteomes" id="UP000600918"/>
    </source>
</evidence>
<organism evidence="1 2">
    <name type="scientific">Vespula pensylvanica</name>
    <name type="common">Western yellow jacket</name>
    <name type="synonym">Wasp</name>
    <dbReference type="NCBI Taxonomy" id="30213"/>
    <lineage>
        <taxon>Eukaryota</taxon>
        <taxon>Metazoa</taxon>
        <taxon>Ecdysozoa</taxon>
        <taxon>Arthropoda</taxon>
        <taxon>Hexapoda</taxon>
        <taxon>Insecta</taxon>
        <taxon>Pterygota</taxon>
        <taxon>Neoptera</taxon>
        <taxon>Endopterygota</taxon>
        <taxon>Hymenoptera</taxon>
        <taxon>Apocrita</taxon>
        <taxon>Aculeata</taxon>
        <taxon>Vespoidea</taxon>
        <taxon>Vespidae</taxon>
        <taxon>Vespinae</taxon>
        <taxon>Vespula</taxon>
    </lineage>
</organism>
<protein>
    <submittedName>
        <fullName evidence="1">Uncharacterized protein</fullName>
    </submittedName>
</protein>
<gene>
    <name evidence="1" type="ORF">H0235_001063</name>
</gene>
<name>A0A834PFE4_VESPE</name>
<keyword evidence="2" id="KW-1185">Reference proteome</keyword>
<proteinExistence type="predicted"/>
<accession>A0A834PFE4</accession>
<dbReference type="Proteomes" id="UP000600918">
    <property type="component" value="Unassembled WGS sequence"/>
</dbReference>
<evidence type="ECO:0000313" key="1">
    <source>
        <dbReference type="EMBL" id="KAF7438672.1"/>
    </source>
</evidence>